<feature type="transmembrane region" description="Helical" evidence="5">
    <location>
        <begin position="267"/>
        <end position="293"/>
    </location>
</feature>
<accession>A0AA49Q8W3</accession>
<dbReference type="EMBL" id="CP130613">
    <property type="protein sequence ID" value="WKW16196.1"/>
    <property type="molecule type" value="Genomic_DNA"/>
</dbReference>
<keyword evidence="2 5" id="KW-0812">Transmembrane</keyword>
<dbReference type="EMBL" id="CP130612">
    <property type="protein sequence ID" value="WKW13289.1"/>
    <property type="molecule type" value="Genomic_DNA"/>
</dbReference>
<evidence type="ECO:0000256" key="4">
    <source>
        <dbReference type="ARBA" id="ARBA00023136"/>
    </source>
</evidence>
<dbReference type="GO" id="GO:0016020">
    <property type="term" value="C:membrane"/>
    <property type="evidence" value="ECO:0007669"/>
    <property type="project" value="UniProtKB-SubCell"/>
</dbReference>
<feature type="transmembrane region" description="Helical" evidence="5">
    <location>
        <begin position="364"/>
        <end position="387"/>
    </location>
</feature>
<evidence type="ECO:0000313" key="7">
    <source>
        <dbReference type="EMBL" id="WKW16196.1"/>
    </source>
</evidence>
<accession>A0AA49Q636</accession>
<proteinExistence type="predicted"/>
<evidence type="ECO:0000256" key="5">
    <source>
        <dbReference type="SAM" id="Phobius"/>
    </source>
</evidence>
<feature type="transmembrane region" description="Helical" evidence="5">
    <location>
        <begin position="180"/>
        <end position="200"/>
    </location>
</feature>
<evidence type="ECO:0000256" key="2">
    <source>
        <dbReference type="ARBA" id="ARBA00022692"/>
    </source>
</evidence>
<feature type="transmembrane region" description="Helical" evidence="5">
    <location>
        <begin position="39"/>
        <end position="63"/>
    </location>
</feature>
<evidence type="ECO:0000256" key="3">
    <source>
        <dbReference type="ARBA" id="ARBA00022989"/>
    </source>
</evidence>
<organism evidence="6">
    <name type="scientific">Pseudogemmatithrix spongiicola</name>
    <dbReference type="NCBI Taxonomy" id="3062599"/>
    <lineage>
        <taxon>Bacteria</taxon>
        <taxon>Pseudomonadati</taxon>
        <taxon>Gemmatimonadota</taxon>
        <taxon>Gemmatimonadia</taxon>
        <taxon>Gemmatimonadales</taxon>
        <taxon>Gemmatimonadaceae</taxon>
        <taxon>Pseudogemmatithrix</taxon>
    </lineage>
</organism>
<feature type="transmembrane region" description="Helical" evidence="5">
    <location>
        <begin position="305"/>
        <end position="324"/>
    </location>
</feature>
<dbReference type="Pfam" id="PF01566">
    <property type="entry name" value="Nramp"/>
    <property type="match status" value="1"/>
</dbReference>
<feature type="transmembrane region" description="Helical" evidence="5">
    <location>
        <begin position="109"/>
        <end position="132"/>
    </location>
</feature>
<name>A0AA49Q636_9BACT</name>
<dbReference type="KEGG" id="pspc:Strain318_002606"/>
<feature type="transmembrane region" description="Helical" evidence="5">
    <location>
        <begin position="221"/>
        <end position="247"/>
    </location>
</feature>
<reference evidence="6" key="1">
    <citation type="submission" date="2023-07" db="EMBL/GenBank/DDBJ databases">
        <authorList>
            <person name="Haufschild T."/>
            <person name="Kallscheuer N."/>
            <person name="Hammer J."/>
            <person name="Kohn T."/>
            <person name="Kabuu M."/>
            <person name="Jogler M."/>
            <person name="Wohfarth N."/>
            <person name="Heuer A."/>
            <person name="Rohde M."/>
            <person name="van Teeseling M.C.F."/>
            <person name="Jogler C."/>
        </authorList>
    </citation>
    <scope>NUCLEOTIDE SEQUENCE</scope>
    <source>
        <strain evidence="6">Strain 138</strain>
        <strain evidence="7">Strain 318</strain>
    </source>
</reference>
<protein>
    <submittedName>
        <fullName evidence="6">Divalent metal cation transporter</fullName>
    </submittedName>
</protein>
<dbReference type="Proteomes" id="UP001229955">
    <property type="component" value="Chromosome"/>
</dbReference>
<dbReference type="GO" id="GO:0046873">
    <property type="term" value="F:metal ion transmembrane transporter activity"/>
    <property type="evidence" value="ECO:0007669"/>
    <property type="project" value="InterPro"/>
</dbReference>
<dbReference type="RefSeq" id="WP_367886149.1">
    <property type="nucleotide sequence ID" value="NZ_CP130612.1"/>
</dbReference>
<evidence type="ECO:0000256" key="1">
    <source>
        <dbReference type="ARBA" id="ARBA00004141"/>
    </source>
</evidence>
<feature type="transmembrane region" description="Helical" evidence="5">
    <location>
        <begin position="330"/>
        <end position="352"/>
    </location>
</feature>
<sequence length="395" mass="40778">MHTRRTGVLLGAAFLMATSAIGPGFLTQTAVFTERLGPSFAFAILISVLIDIVAQVSIWRVLTISGKRATDVGNAVARGLGTLLAILVALGGLAFNIGNVAGTGVGLEAALGVPVTIGAVLSAAFAIAIFLIREAGKVMDRMSVVLGACLILLTVYVAITSQPPVAEAALRSVWPTRVDALSIVTIVGGTVGGYITFSGAHRLVDAGIHGLGAVQEVTRTAITAISAATVMRIVLFLAALGVVHQGLALDPANPPGSVFRLATGAVGYRLFGVVMWTAAVTSLIGAAYTSVSFLRDLHPAIDRHWQRAVIVLIAFSTIVFVLTGRPARTMVVVGTLNGLILPLALGTMLVAAHRTDIIGAYRQPRWLTAGGAVAAVAMAIAGAFVAWRDLPGLLR</sequence>
<dbReference type="AlphaFoldDB" id="A0AA49Q636"/>
<keyword evidence="4 5" id="KW-0472">Membrane</keyword>
<keyword evidence="8" id="KW-1185">Reference proteome</keyword>
<comment type="subcellular location">
    <subcellularLocation>
        <location evidence="1">Membrane</location>
        <topology evidence="1">Multi-pass membrane protein</topology>
    </subcellularLocation>
</comment>
<evidence type="ECO:0000313" key="6">
    <source>
        <dbReference type="EMBL" id="WKW13289.1"/>
    </source>
</evidence>
<keyword evidence="3 5" id="KW-1133">Transmembrane helix</keyword>
<dbReference type="InterPro" id="IPR001046">
    <property type="entry name" value="NRAMP_fam"/>
</dbReference>
<feature type="transmembrane region" description="Helical" evidence="5">
    <location>
        <begin position="144"/>
        <end position="160"/>
    </location>
</feature>
<feature type="transmembrane region" description="Helical" evidence="5">
    <location>
        <begin position="75"/>
        <end position="97"/>
    </location>
</feature>
<evidence type="ECO:0000313" key="8">
    <source>
        <dbReference type="Proteomes" id="UP001229955"/>
    </source>
</evidence>
<gene>
    <name evidence="6" type="ORF">Strain138_002606</name>
    <name evidence="7" type="ORF">Strain318_002606</name>
</gene>